<evidence type="ECO:0000256" key="6">
    <source>
        <dbReference type="ARBA" id="ARBA00022989"/>
    </source>
</evidence>
<comment type="similarity">
    <text evidence="2 8">Belongs to the peptidase A24 family.</text>
</comment>
<dbReference type="PANTHER" id="PTHR30487">
    <property type="entry name" value="TYPE 4 PREPILIN-LIKE PROTEINS LEADER PEPTIDE-PROCESSING ENZYME"/>
    <property type="match status" value="1"/>
</dbReference>
<keyword evidence="6 10" id="KW-1133">Transmembrane helix</keyword>
<keyword evidence="3" id="KW-1003">Cell membrane</keyword>
<dbReference type="GO" id="GO:0005886">
    <property type="term" value="C:plasma membrane"/>
    <property type="evidence" value="ECO:0007669"/>
    <property type="project" value="UniProtKB-SubCell"/>
</dbReference>
<evidence type="ECO:0000256" key="3">
    <source>
        <dbReference type="ARBA" id="ARBA00022475"/>
    </source>
</evidence>
<dbReference type="PRINTS" id="PR00864">
    <property type="entry name" value="PREPILNPTASE"/>
</dbReference>
<dbReference type="GO" id="GO:0008168">
    <property type="term" value="F:methyltransferase activity"/>
    <property type="evidence" value="ECO:0007669"/>
    <property type="project" value="UniProtKB-KW"/>
</dbReference>
<comment type="catalytic activity">
    <reaction evidence="9">
        <text>Typically cleaves a -Gly-|-Phe- bond to release an N-terminal, basic peptide of 5-8 residues from type IV prepilin, and then N-methylates the new N-terminal amino group, the methyl donor being S-adenosyl-L-methionine.</text>
        <dbReference type="EC" id="3.4.23.43"/>
    </reaction>
</comment>
<dbReference type="EC" id="2.1.1.-" evidence="9"/>
<dbReference type="PANTHER" id="PTHR30487:SF0">
    <property type="entry name" value="PREPILIN LEADER PEPTIDASE_N-METHYLTRANSFERASE-RELATED"/>
    <property type="match status" value="1"/>
</dbReference>
<feature type="domain" description="Prepilin peptidase A24 N-terminal" evidence="12">
    <location>
        <begin position="28"/>
        <end position="109"/>
    </location>
</feature>
<evidence type="ECO:0000256" key="1">
    <source>
        <dbReference type="ARBA" id="ARBA00004429"/>
    </source>
</evidence>
<comment type="function">
    <text evidence="9">Plays an essential role in type IV pili and type II pseudopili formation by proteolytically removing the leader sequence from substrate proteins and subsequently monomethylating the alpha-amino group of the newly exposed N-terminal phenylalanine.</text>
</comment>
<reference evidence="13 14" key="1">
    <citation type="submission" date="2019-01" db="EMBL/GenBank/DDBJ databases">
        <title>Insights into ecological role of a new deltaproteobacterial order Candidatus Sinidesulfobacterales (Sva0485) by metagenomics and metatranscriptomics.</title>
        <authorList>
            <person name="Tan S."/>
            <person name="Liu J."/>
            <person name="Fang Y."/>
            <person name="Hedlund B.P."/>
            <person name="Lian Z.H."/>
            <person name="Huang L.Y."/>
            <person name="Li J.T."/>
            <person name="Huang L.N."/>
            <person name="Li W.J."/>
            <person name="Jiang H.C."/>
            <person name="Dong H.L."/>
            <person name="Shu W.S."/>
        </authorList>
    </citation>
    <scope>NUCLEOTIDE SEQUENCE [LARGE SCALE GENOMIC DNA]</scope>
    <source>
        <strain evidence="13">AP3</strain>
    </source>
</reference>
<feature type="transmembrane region" description="Helical" evidence="10">
    <location>
        <begin position="18"/>
        <end position="41"/>
    </location>
</feature>
<dbReference type="InterPro" id="IPR014032">
    <property type="entry name" value="Peptidase_A24A_bac"/>
</dbReference>
<keyword evidence="9" id="KW-0808">Transferase</keyword>
<keyword evidence="9" id="KW-0489">Methyltransferase</keyword>
<evidence type="ECO:0000256" key="8">
    <source>
        <dbReference type="RuleBase" id="RU003793"/>
    </source>
</evidence>
<feature type="transmembrane region" description="Helical" evidence="10">
    <location>
        <begin position="188"/>
        <end position="210"/>
    </location>
</feature>
<gene>
    <name evidence="13" type="ORF">EVJ47_04430</name>
</gene>
<feature type="transmembrane region" description="Helical" evidence="10">
    <location>
        <begin position="97"/>
        <end position="118"/>
    </location>
</feature>
<keyword evidence="5 9" id="KW-0812">Transmembrane</keyword>
<comment type="subcellular location">
    <subcellularLocation>
        <location evidence="1">Cell inner membrane</location>
        <topology evidence="1">Multi-pass membrane protein</topology>
    </subcellularLocation>
    <subcellularLocation>
        <location evidence="9">Cell membrane</location>
        <topology evidence="9">Multi-pass membrane protein</topology>
    </subcellularLocation>
</comment>
<protein>
    <recommendedName>
        <fullName evidence="9">Prepilin leader peptidase/N-methyltransferase</fullName>
        <ecNumber evidence="9">2.1.1.-</ecNumber>
        <ecNumber evidence="9">3.4.23.43</ecNumber>
    </recommendedName>
</protein>
<dbReference type="InterPro" id="IPR000045">
    <property type="entry name" value="Prepilin_IV_endopep_pep"/>
</dbReference>
<proteinExistence type="inferred from homology"/>
<feature type="transmembrane region" description="Helical" evidence="10">
    <location>
        <begin position="270"/>
        <end position="291"/>
    </location>
</feature>
<dbReference type="GO" id="GO:0006465">
    <property type="term" value="P:signal peptide processing"/>
    <property type="evidence" value="ECO:0007669"/>
    <property type="project" value="TreeGrafter"/>
</dbReference>
<evidence type="ECO:0000259" key="12">
    <source>
        <dbReference type="Pfam" id="PF06750"/>
    </source>
</evidence>
<dbReference type="InterPro" id="IPR050882">
    <property type="entry name" value="Prepilin_peptidase/N-MTase"/>
</dbReference>
<evidence type="ECO:0000313" key="14">
    <source>
        <dbReference type="Proteomes" id="UP000320813"/>
    </source>
</evidence>
<accession>A0A519BAV6</accession>
<dbReference type="Pfam" id="PF06750">
    <property type="entry name" value="A24_N_bact"/>
    <property type="match status" value="1"/>
</dbReference>
<keyword evidence="9" id="KW-0378">Hydrolase</keyword>
<evidence type="ECO:0000256" key="10">
    <source>
        <dbReference type="SAM" id="Phobius"/>
    </source>
</evidence>
<dbReference type="Proteomes" id="UP000320813">
    <property type="component" value="Unassembled WGS sequence"/>
</dbReference>
<sequence>MVFNSFEPVNFLFSHNSFFLITVFLLFIGLSIGSFLNVVIFRLPVKLSIIYPPSKCPDCGSKIKFYDNIPVLSYIILSGKCRKCGHKISPVYPMVELLTALIFYSLFIKYFYNAYFFYKINILNIDYFKDYLWARLDYFITYSIFVFILIPIAFIDLFHQIIPDILNVLTIILGFVLNILLLHKSFLFPLYGFLGAGLFFYFIAFFYEIIKKREGLGGGDIKLIAGIGSFIGLPGAIFTIFAGSVFALIGFFIAFIFFNSYSNKKIPFGPFLSLAAVLYAFYGRNLLNLYIGLIKK</sequence>
<evidence type="ECO:0000256" key="9">
    <source>
        <dbReference type="RuleBase" id="RU003794"/>
    </source>
</evidence>
<evidence type="ECO:0000256" key="4">
    <source>
        <dbReference type="ARBA" id="ARBA00022519"/>
    </source>
</evidence>
<keyword evidence="4" id="KW-0997">Cell inner membrane</keyword>
<dbReference type="Pfam" id="PF01478">
    <property type="entry name" value="Peptidase_A24"/>
    <property type="match status" value="1"/>
</dbReference>
<keyword evidence="9" id="KW-0645">Protease</keyword>
<feature type="transmembrane region" description="Helical" evidence="10">
    <location>
        <begin position="138"/>
        <end position="158"/>
    </location>
</feature>
<dbReference type="EMBL" id="SGBD01000002">
    <property type="protein sequence ID" value="RZD14421.1"/>
    <property type="molecule type" value="Genomic_DNA"/>
</dbReference>
<keyword evidence="7 10" id="KW-0472">Membrane</keyword>
<dbReference type="GO" id="GO:0004190">
    <property type="term" value="F:aspartic-type endopeptidase activity"/>
    <property type="evidence" value="ECO:0007669"/>
    <property type="project" value="UniProtKB-EC"/>
</dbReference>
<feature type="transmembrane region" description="Helical" evidence="10">
    <location>
        <begin position="165"/>
        <end position="182"/>
    </location>
</feature>
<comment type="caution">
    <text evidence="13">The sequence shown here is derived from an EMBL/GenBank/DDBJ whole genome shotgun (WGS) entry which is preliminary data.</text>
</comment>
<feature type="domain" description="Prepilin type IV endopeptidase peptidase" evidence="11">
    <location>
        <begin position="144"/>
        <end position="249"/>
    </location>
</feature>
<evidence type="ECO:0000256" key="5">
    <source>
        <dbReference type="ARBA" id="ARBA00022692"/>
    </source>
</evidence>
<evidence type="ECO:0000313" key="13">
    <source>
        <dbReference type="EMBL" id="RZD14421.1"/>
    </source>
</evidence>
<evidence type="ECO:0000259" key="11">
    <source>
        <dbReference type="Pfam" id="PF01478"/>
    </source>
</evidence>
<feature type="transmembrane region" description="Helical" evidence="10">
    <location>
        <begin position="231"/>
        <end position="258"/>
    </location>
</feature>
<name>A0A519BAV6_9DELT</name>
<dbReference type="Gene3D" id="1.20.120.1220">
    <property type="match status" value="1"/>
</dbReference>
<dbReference type="GO" id="GO:0032259">
    <property type="term" value="P:methylation"/>
    <property type="evidence" value="ECO:0007669"/>
    <property type="project" value="UniProtKB-KW"/>
</dbReference>
<organism evidence="13 14">
    <name type="scientific">Candidatus Acidulodesulfobacterium ferriphilum</name>
    <dbReference type="NCBI Taxonomy" id="2597223"/>
    <lineage>
        <taxon>Bacteria</taxon>
        <taxon>Deltaproteobacteria</taxon>
        <taxon>Candidatus Acidulodesulfobacterales</taxon>
        <taxon>Candidatus Acidulodesulfobacterium</taxon>
    </lineage>
</organism>
<dbReference type="AlphaFoldDB" id="A0A519BAV6"/>
<dbReference type="EC" id="3.4.23.43" evidence="9"/>
<evidence type="ECO:0000256" key="7">
    <source>
        <dbReference type="ARBA" id="ARBA00023136"/>
    </source>
</evidence>
<evidence type="ECO:0000256" key="2">
    <source>
        <dbReference type="ARBA" id="ARBA00005801"/>
    </source>
</evidence>
<dbReference type="InterPro" id="IPR010627">
    <property type="entry name" value="Prepilin_pept_A24_N"/>
</dbReference>
<keyword evidence="9" id="KW-0511">Multifunctional enzyme</keyword>